<protein>
    <recommendedName>
        <fullName evidence="4">GIY-YIG domain-containing protein</fullName>
    </recommendedName>
</protein>
<name>A0A6A5XAV3_9PLEO</name>
<sequence length="564" mass="64065">MHQVLNKPDFSIHGLVDAKKYRINEYTPKGRGGIYVRLYLSGKNATFWTPGKNHLYFGHTIEFCSRYTSHQTKSTAKHSLLKETAERMIMFPVAIFEHENKTVYLLIEQIFVCLLQTWRRDVFAIRPGGSGAKLLAERPTAAAAVDAAHYYKMAIDLVAAKTGWPGGVLRESFQVPFGVNFSSPLQEIVFTERPLLLRKDTWIMNKQTGEPYQIAEFRRAKSKLASWRERKSATGKSTNFGTHVFSGASLKDGGSFSFEMFCTETPNGINGPLPGSRFYVTIDVRLDWKPHSKSWACLPEIGPYEDWDRANSWAIRANWEHPPASGQWRHRWIQYFTPSVLIATNVPGGFNAYAQGIRMIHWLFGETPTHKHSWIPDAYGAAFVKQMKWDFLTMTIDFATPVRLPPPISAARRSAASIKAQMKQPQYLLEGVDGPFQEKVGHRGIVCDTCRLMAFDNTPCIQVADRRVCKNCLEIYGRPCCSWTPTLRNRSTQEDKMSPDQIVQRNTIRSALICRPAAPRDSTPISTRIRFIADRPAQDSLMADEDEVPRFEIPDSEDDESDLD</sequence>
<dbReference type="GeneID" id="54289843"/>
<dbReference type="EMBL" id="ML978077">
    <property type="protein sequence ID" value="KAF2010040.1"/>
    <property type="molecule type" value="Genomic_DNA"/>
</dbReference>
<dbReference type="Proteomes" id="UP000799778">
    <property type="component" value="Unassembled WGS sequence"/>
</dbReference>
<dbReference type="AlphaFoldDB" id="A0A6A5XAV3"/>
<evidence type="ECO:0000313" key="2">
    <source>
        <dbReference type="EMBL" id="KAF2010040.1"/>
    </source>
</evidence>
<evidence type="ECO:0000256" key="1">
    <source>
        <dbReference type="SAM" id="MobiDB-lite"/>
    </source>
</evidence>
<evidence type="ECO:0008006" key="4">
    <source>
        <dbReference type="Google" id="ProtNLM"/>
    </source>
</evidence>
<dbReference type="RefSeq" id="XP_033378379.1">
    <property type="nucleotide sequence ID" value="XM_033532446.1"/>
</dbReference>
<reference evidence="2" key="1">
    <citation type="journal article" date="2020" name="Stud. Mycol.">
        <title>101 Dothideomycetes genomes: a test case for predicting lifestyles and emergence of pathogens.</title>
        <authorList>
            <person name="Haridas S."/>
            <person name="Albert R."/>
            <person name="Binder M."/>
            <person name="Bloem J."/>
            <person name="Labutti K."/>
            <person name="Salamov A."/>
            <person name="Andreopoulos B."/>
            <person name="Baker S."/>
            <person name="Barry K."/>
            <person name="Bills G."/>
            <person name="Bluhm B."/>
            <person name="Cannon C."/>
            <person name="Castanera R."/>
            <person name="Culley D."/>
            <person name="Daum C."/>
            <person name="Ezra D."/>
            <person name="Gonzalez J."/>
            <person name="Henrissat B."/>
            <person name="Kuo A."/>
            <person name="Liang C."/>
            <person name="Lipzen A."/>
            <person name="Lutzoni F."/>
            <person name="Magnuson J."/>
            <person name="Mondo S."/>
            <person name="Nolan M."/>
            <person name="Ohm R."/>
            <person name="Pangilinan J."/>
            <person name="Park H.-J."/>
            <person name="Ramirez L."/>
            <person name="Alfaro M."/>
            <person name="Sun H."/>
            <person name="Tritt A."/>
            <person name="Yoshinaga Y."/>
            <person name="Zwiers L.-H."/>
            <person name="Turgeon B."/>
            <person name="Goodwin S."/>
            <person name="Spatafora J."/>
            <person name="Crous P."/>
            <person name="Grigoriev I."/>
        </authorList>
    </citation>
    <scope>NUCLEOTIDE SEQUENCE</scope>
    <source>
        <strain evidence="2">CBS 175.79</strain>
    </source>
</reference>
<gene>
    <name evidence="2" type="ORF">BU24DRAFT_467528</name>
</gene>
<accession>A0A6A5XAV3</accession>
<feature type="region of interest" description="Disordered" evidence="1">
    <location>
        <begin position="536"/>
        <end position="564"/>
    </location>
</feature>
<dbReference type="OrthoDB" id="4788824at2759"/>
<evidence type="ECO:0000313" key="3">
    <source>
        <dbReference type="Proteomes" id="UP000799778"/>
    </source>
</evidence>
<keyword evidence="3" id="KW-1185">Reference proteome</keyword>
<proteinExistence type="predicted"/>
<organism evidence="2 3">
    <name type="scientific">Aaosphaeria arxii CBS 175.79</name>
    <dbReference type="NCBI Taxonomy" id="1450172"/>
    <lineage>
        <taxon>Eukaryota</taxon>
        <taxon>Fungi</taxon>
        <taxon>Dikarya</taxon>
        <taxon>Ascomycota</taxon>
        <taxon>Pezizomycotina</taxon>
        <taxon>Dothideomycetes</taxon>
        <taxon>Pleosporomycetidae</taxon>
        <taxon>Pleosporales</taxon>
        <taxon>Pleosporales incertae sedis</taxon>
        <taxon>Aaosphaeria</taxon>
    </lineage>
</organism>
<feature type="compositionally biased region" description="Acidic residues" evidence="1">
    <location>
        <begin position="554"/>
        <end position="564"/>
    </location>
</feature>